<feature type="transmembrane region" description="Helical" evidence="1">
    <location>
        <begin position="346"/>
        <end position="365"/>
    </location>
</feature>
<feature type="transmembrane region" description="Helical" evidence="1">
    <location>
        <begin position="278"/>
        <end position="302"/>
    </location>
</feature>
<dbReference type="SUPFAM" id="SSF53448">
    <property type="entry name" value="Nucleotide-diphospho-sugar transferases"/>
    <property type="match status" value="1"/>
</dbReference>
<dbReference type="EMBL" id="CP001097">
    <property type="protein sequence ID" value="ACD91192.1"/>
    <property type="molecule type" value="Genomic_DNA"/>
</dbReference>
<dbReference type="InterPro" id="IPR001173">
    <property type="entry name" value="Glyco_trans_2-like"/>
</dbReference>
<gene>
    <name evidence="3" type="ordered locus">Clim_2168</name>
</gene>
<dbReference type="Pfam" id="PF00535">
    <property type="entry name" value="Glycos_transf_2"/>
    <property type="match status" value="1"/>
</dbReference>
<evidence type="ECO:0000313" key="3">
    <source>
        <dbReference type="EMBL" id="ACD91192.1"/>
    </source>
</evidence>
<dbReference type="STRING" id="290315.Clim_2168"/>
<feature type="domain" description="Glycosyltransferase 2-like" evidence="2">
    <location>
        <begin position="45"/>
        <end position="219"/>
    </location>
</feature>
<dbReference type="CDD" id="cd06423">
    <property type="entry name" value="CESA_like"/>
    <property type="match status" value="1"/>
</dbReference>
<evidence type="ECO:0000256" key="1">
    <source>
        <dbReference type="SAM" id="Phobius"/>
    </source>
</evidence>
<organism evidence="3 4">
    <name type="scientific">Chlorobium limicola (strain DSM 245 / NBRC 103803 / 6330)</name>
    <dbReference type="NCBI Taxonomy" id="290315"/>
    <lineage>
        <taxon>Bacteria</taxon>
        <taxon>Pseudomonadati</taxon>
        <taxon>Chlorobiota</taxon>
        <taxon>Chlorobiia</taxon>
        <taxon>Chlorobiales</taxon>
        <taxon>Chlorobiaceae</taxon>
        <taxon>Chlorobium/Pelodictyon group</taxon>
        <taxon>Chlorobium</taxon>
    </lineage>
</organism>
<keyword evidence="3" id="KW-0808">Transferase</keyword>
<dbReference type="eggNOG" id="COG1215">
    <property type="taxonomic scope" value="Bacteria"/>
</dbReference>
<reference evidence="3 4" key="1">
    <citation type="submission" date="2008-05" db="EMBL/GenBank/DDBJ databases">
        <title>Complete sequence of Chlorobium limicola DSM 245.</title>
        <authorList>
            <consortium name="US DOE Joint Genome Institute"/>
            <person name="Lucas S."/>
            <person name="Copeland A."/>
            <person name="Lapidus A."/>
            <person name="Glavina del Rio T."/>
            <person name="Dalin E."/>
            <person name="Tice H."/>
            <person name="Bruce D."/>
            <person name="Goodwin L."/>
            <person name="Pitluck S."/>
            <person name="Schmutz J."/>
            <person name="Larimer F."/>
            <person name="Land M."/>
            <person name="Hauser L."/>
            <person name="Kyrpides N."/>
            <person name="Ovchinnikova G."/>
            <person name="Zhao F."/>
            <person name="Li T."/>
            <person name="Liu Z."/>
            <person name="Overmann J."/>
            <person name="Bryant D.A."/>
            <person name="Richardson P."/>
        </authorList>
    </citation>
    <scope>NUCLEOTIDE SEQUENCE [LARGE SCALE GENOMIC DNA]</scope>
    <source>
        <strain evidence="4">DSM 245 / NBRC 103803 / 6330</strain>
    </source>
</reference>
<protein>
    <submittedName>
        <fullName evidence="3">Glycosyl transferase family 2</fullName>
    </submittedName>
</protein>
<dbReference type="HOGENOM" id="CLU_038143_0_0_10"/>
<dbReference type="PANTHER" id="PTHR43646">
    <property type="entry name" value="GLYCOSYLTRANSFERASE"/>
    <property type="match status" value="1"/>
</dbReference>
<dbReference type="KEGG" id="cli:Clim_2168"/>
<feature type="transmembrane region" description="Helical" evidence="1">
    <location>
        <begin position="175"/>
        <end position="193"/>
    </location>
</feature>
<keyword evidence="1" id="KW-0472">Membrane</keyword>
<keyword evidence="1" id="KW-1133">Transmembrane helix</keyword>
<accession>B3EGS9</accession>
<evidence type="ECO:0000259" key="2">
    <source>
        <dbReference type="Pfam" id="PF00535"/>
    </source>
</evidence>
<sequence length="391" mass="43359">MLLLLYQVIVLLSLLVFGGILLFNLAELHSLPESPDASGDRPFVSVLVPVRNEEHVIEACVLSLLAQDYPRYEVVVLDDCSEDRSLEILRRLEAASGSRLRIVQGKPLPEGWHGKAWACRQLGDLGGGELLLFTDADTRHKPEGISRSVAALYESGADMLTLTPYQEMAGFLEKLVIPLVYFILMCYLPLRFVRTSPKSVFCSAIGQFMLFRREIYRNIGGHRAVKAAIVEDVWLCREVKKAGGRVAVYNGIDALSCRMYRSPGEIIRGFSKNLFAGLGYRSFGLFSLVVLTLAFHVLPYGFLTAALLSGDFSASLFVLPFLQIATALFCRLLIADRFHQPAGFALLHALSQLALIAIALNSFAITRFGKGPQWKGRHYQFAGRRKGESGQ</sequence>
<name>B3EGS9_CHLL2</name>
<proteinExistence type="predicted"/>
<dbReference type="InterPro" id="IPR029044">
    <property type="entry name" value="Nucleotide-diphossugar_trans"/>
</dbReference>
<dbReference type="AlphaFoldDB" id="B3EGS9"/>
<keyword evidence="1" id="KW-0812">Transmembrane</keyword>
<feature type="transmembrane region" description="Helical" evidence="1">
    <location>
        <begin position="314"/>
        <end position="334"/>
    </location>
</feature>
<dbReference type="Proteomes" id="UP000008841">
    <property type="component" value="Chromosome"/>
</dbReference>
<dbReference type="Gene3D" id="3.90.550.10">
    <property type="entry name" value="Spore Coat Polysaccharide Biosynthesis Protein SpsA, Chain A"/>
    <property type="match status" value="1"/>
</dbReference>
<dbReference type="CAZy" id="GT2">
    <property type="family name" value="Glycosyltransferase Family 2"/>
</dbReference>
<dbReference type="OrthoDB" id="9800276at2"/>
<evidence type="ECO:0000313" key="4">
    <source>
        <dbReference type="Proteomes" id="UP000008841"/>
    </source>
</evidence>
<dbReference type="PANTHER" id="PTHR43646:SF3">
    <property type="entry name" value="SLR1566 PROTEIN"/>
    <property type="match status" value="1"/>
</dbReference>
<dbReference type="GO" id="GO:0016740">
    <property type="term" value="F:transferase activity"/>
    <property type="evidence" value="ECO:0007669"/>
    <property type="project" value="UniProtKB-KW"/>
</dbReference>
<dbReference type="RefSeq" id="WP_012467060.1">
    <property type="nucleotide sequence ID" value="NC_010803.1"/>
</dbReference>